<dbReference type="InterPro" id="IPR035940">
    <property type="entry name" value="CAP_sf"/>
</dbReference>
<dbReference type="OrthoDB" id="68195at2"/>
<dbReference type="SUPFAM" id="SSF55797">
    <property type="entry name" value="PR-1-like"/>
    <property type="match status" value="1"/>
</dbReference>
<dbReference type="Proteomes" id="UP000272400">
    <property type="component" value="Unassembled WGS sequence"/>
</dbReference>
<dbReference type="PROSITE" id="PS51257">
    <property type="entry name" value="PROKAR_LIPOPROTEIN"/>
    <property type="match status" value="1"/>
</dbReference>
<feature type="compositionally biased region" description="Pro residues" evidence="1">
    <location>
        <begin position="91"/>
        <end position="104"/>
    </location>
</feature>
<accession>A0A3N1D766</accession>
<evidence type="ECO:0000313" key="5">
    <source>
        <dbReference type="Proteomes" id="UP000272400"/>
    </source>
</evidence>
<reference evidence="4 5" key="1">
    <citation type="submission" date="2018-11" db="EMBL/GenBank/DDBJ databases">
        <title>Sequencing the genomes of 1000 actinobacteria strains.</title>
        <authorList>
            <person name="Klenk H.-P."/>
        </authorList>
    </citation>
    <scope>NUCLEOTIDE SEQUENCE [LARGE SCALE GENOMIC DNA]</scope>
    <source>
        <strain evidence="4 5">DSM 44254</strain>
    </source>
</reference>
<dbReference type="RefSeq" id="WP_123668429.1">
    <property type="nucleotide sequence ID" value="NZ_RJKE01000001.1"/>
</dbReference>
<comment type="caution">
    <text evidence="4">The sequence shown here is derived from an EMBL/GenBank/DDBJ whole genome shotgun (WGS) entry which is preliminary data.</text>
</comment>
<evidence type="ECO:0000313" key="4">
    <source>
        <dbReference type="EMBL" id="ROO89309.1"/>
    </source>
</evidence>
<dbReference type="InterPro" id="IPR014044">
    <property type="entry name" value="CAP_dom"/>
</dbReference>
<feature type="signal peptide" evidence="2">
    <location>
        <begin position="1"/>
        <end position="25"/>
    </location>
</feature>
<dbReference type="EMBL" id="RJKE01000001">
    <property type="protein sequence ID" value="ROO89309.1"/>
    <property type="molecule type" value="Genomic_DNA"/>
</dbReference>
<dbReference type="Pfam" id="PF00188">
    <property type="entry name" value="CAP"/>
    <property type="match status" value="1"/>
</dbReference>
<proteinExistence type="predicted"/>
<gene>
    <name evidence="4" type="ORF">EDD29_6998</name>
</gene>
<dbReference type="PANTHER" id="PTHR31157">
    <property type="entry name" value="SCP DOMAIN-CONTAINING PROTEIN"/>
    <property type="match status" value="1"/>
</dbReference>
<evidence type="ECO:0000256" key="1">
    <source>
        <dbReference type="SAM" id="MobiDB-lite"/>
    </source>
</evidence>
<dbReference type="PANTHER" id="PTHR31157:SF1">
    <property type="entry name" value="SCP DOMAIN-CONTAINING PROTEIN"/>
    <property type="match status" value="1"/>
</dbReference>
<dbReference type="CDD" id="cd05379">
    <property type="entry name" value="CAP_bacterial"/>
    <property type="match status" value="1"/>
</dbReference>
<evidence type="ECO:0000256" key="2">
    <source>
        <dbReference type="SAM" id="SignalP"/>
    </source>
</evidence>
<organism evidence="4 5">
    <name type="scientific">Actinocorallia herbida</name>
    <dbReference type="NCBI Taxonomy" id="58109"/>
    <lineage>
        <taxon>Bacteria</taxon>
        <taxon>Bacillati</taxon>
        <taxon>Actinomycetota</taxon>
        <taxon>Actinomycetes</taxon>
        <taxon>Streptosporangiales</taxon>
        <taxon>Thermomonosporaceae</taxon>
        <taxon>Actinocorallia</taxon>
    </lineage>
</organism>
<dbReference type="AlphaFoldDB" id="A0A3N1D766"/>
<feature type="chain" id="PRO_5039114899" evidence="2">
    <location>
        <begin position="26"/>
        <end position="231"/>
    </location>
</feature>
<name>A0A3N1D766_9ACTN</name>
<protein>
    <submittedName>
        <fullName evidence="4">Uncharacterized protein YkwD</fullName>
    </submittedName>
</protein>
<keyword evidence="2" id="KW-0732">Signal</keyword>
<keyword evidence="5" id="KW-1185">Reference proteome</keyword>
<dbReference type="Gene3D" id="3.40.33.10">
    <property type="entry name" value="CAP"/>
    <property type="match status" value="1"/>
</dbReference>
<evidence type="ECO:0000259" key="3">
    <source>
        <dbReference type="Pfam" id="PF00188"/>
    </source>
</evidence>
<feature type="domain" description="SCP" evidence="3">
    <location>
        <begin position="118"/>
        <end position="226"/>
    </location>
</feature>
<feature type="region of interest" description="Disordered" evidence="1">
    <location>
        <begin position="22"/>
        <end position="109"/>
    </location>
</feature>
<sequence length="231" mass="24091">MTPKLALIASVSALVLLAGCGSGGAEDLAASSPRASESQAVDGSGEPTAEPSKTGKSPDGGKDEKKKKSKKPTPKPSTAKPKKPKTTPTVKPTPKPKPSTPPPVATGGGMTKVELKVLQLTNAERAKAGCAALKPNARLARAAQKHSKDMAVNDYFSHDSQDGRSPWDRIKAEGYTDPGAENIAAGYPTAAAVVKGWMNSAGHKANILNCKLKALGVGEYKNYWTQDFGWT</sequence>